<comment type="caution">
    <text evidence="1">The sequence shown here is derived from an EMBL/GenBank/DDBJ whole genome shotgun (WGS) entry which is preliminary data.</text>
</comment>
<sequence length="225" mass="24742">MVTTPLTLVEIQVEPDNGGFQRNTSPSGQRRITKVLRGQDNVSVSRSCREARGVCAARCQLALYLGDGKDALGTVMRNNESMAARTRHVVFAHTPFPTQLVPRLSGVFPNVRSVVLLHVPDPETLERRFNQAALVYGKGNLRPKGADVIARRILDNRSSSAVGLSEADARSRLKADIEAEEFMTHWTAVGGHLIRVKSIYADQMVLQWNIEIDVRGRSLGLSGEA</sequence>
<protein>
    <submittedName>
        <fullName evidence="1">Uncharacterized protein</fullName>
    </submittedName>
</protein>
<accession>A0ACC0V987</accession>
<reference evidence="1" key="1">
    <citation type="submission" date="2022-10" db="EMBL/GenBank/DDBJ databases">
        <title>Complete Genome of Trichothecium roseum strain YXFP-22015, a Plant Pathogen Isolated from Citrus.</title>
        <authorList>
            <person name="Wang Y."/>
            <person name="Zhu L."/>
        </authorList>
    </citation>
    <scope>NUCLEOTIDE SEQUENCE</scope>
    <source>
        <strain evidence="1">YXFP-22015</strain>
    </source>
</reference>
<keyword evidence="2" id="KW-1185">Reference proteome</keyword>
<organism evidence="1 2">
    <name type="scientific">Trichothecium roseum</name>
    <dbReference type="NCBI Taxonomy" id="47278"/>
    <lineage>
        <taxon>Eukaryota</taxon>
        <taxon>Fungi</taxon>
        <taxon>Dikarya</taxon>
        <taxon>Ascomycota</taxon>
        <taxon>Pezizomycotina</taxon>
        <taxon>Sordariomycetes</taxon>
        <taxon>Hypocreomycetidae</taxon>
        <taxon>Hypocreales</taxon>
        <taxon>Hypocreales incertae sedis</taxon>
        <taxon>Trichothecium</taxon>
    </lineage>
</organism>
<name>A0ACC0V987_9HYPO</name>
<gene>
    <name evidence="1" type="ORF">N3K66_001737</name>
</gene>
<dbReference type="EMBL" id="CM047941">
    <property type="protein sequence ID" value="KAI9902385.1"/>
    <property type="molecule type" value="Genomic_DNA"/>
</dbReference>
<proteinExistence type="predicted"/>
<evidence type="ECO:0000313" key="1">
    <source>
        <dbReference type="EMBL" id="KAI9902385.1"/>
    </source>
</evidence>
<dbReference type="Proteomes" id="UP001163324">
    <property type="component" value="Chromosome 2"/>
</dbReference>
<evidence type="ECO:0000313" key="2">
    <source>
        <dbReference type="Proteomes" id="UP001163324"/>
    </source>
</evidence>